<proteinExistence type="predicted"/>
<gene>
    <name evidence="1" type="ORF">SDC9_147207</name>
</gene>
<evidence type="ECO:0000313" key="1">
    <source>
        <dbReference type="EMBL" id="MPN00013.1"/>
    </source>
</evidence>
<sequence>MEGGDKGCFWGSNSVDAYGGNDILRMNDVIGFQTEIGGGQLKKITTEFGILYKLIHIDFRVISFIQH</sequence>
<organism evidence="1">
    <name type="scientific">bioreactor metagenome</name>
    <dbReference type="NCBI Taxonomy" id="1076179"/>
    <lineage>
        <taxon>unclassified sequences</taxon>
        <taxon>metagenomes</taxon>
        <taxon>ecological metagenomes</taxon>
    </lineage>
</organism>
<name>A0A645EHE7_9ZZZZ</name>
<comment type="caution">
    <text evidence="1">The sequence shown here is derived from an EMBL/GenBank/DDBJ whole genome shotgun (WGS) entry which is preliminary data.</text>
</comment>
<dbReference type="EMBL" id="VSSQ01046063">
    <property type="protein sequence ID" value="MPN00013.1"/>
    <property type="molecule type" value="Genomic_DNA"/>
</dbReference>
<reference evidence="1" key="1">
    <citation type="submission" date="2019-08" db="EMBL/GenBank/DDBJ databases">
        <authorList>
            <person name="Kucharzyk K."/>
            <person name="Murdoch R.W."/>
            <person name="Higgins S."/>
            <person name="Loffler F."/>
        </authorList>
    </citation>
    <scope>NUCLEOTIDE SEQUENCE</scope>
</reference>
<protein>
    <submittedName>
        <fullName evidence="1">Uncharacterized protein</fullName>
    </submittedName>
</protein>
<accession>A0A645EHE7</accession>
<dbReference type="AlphaFoldDB" id="A0A645EHE7"/>